<dbReference type="Proteomes" id="UP001362999">
    <property type="component" value="Unassembled WGS sequence"/>
</dbReference>
<feature type="compositionally biased region" description="Acidic residues" evidence="1">
    <location>
        <begin position="741"/>
        <end position="751"/>
    </location>
</feature>
<dbReference type="SUPFAM" id="SSF50630">
    <property type="entry name" value="Acid proteases"/>
    <property type="match status" value="1"/>
</dbReference>
<feature type="region of interest" description="Disordered" evidence="1">
    <location>
        <begin position="594"/>
        <end position="633"/>
    </location>
</feature>
<sequence length="1264" mass="142007">MAVPSRTYHWDMRCPWSAIRHSPGDQAEEFQAMMDRKITALVDKQLGQALELPARIKPPKLATPDPFSGEKNDSDDFMLFAENVTTWMRAQFWEDQTWTVTDAQDWFLDYVEGRHGPPTVPNNLTAILCALHRRFITFNTAQRASKAFEAVRYRPDDGPTKLMDDLLSASRKMVEPMSDFMIRRQFFKLLPSQITNFLLLVKGMLHWPGTLMPTRVEQGAIATILPRSMSKAVPSTAIRRAPPSRTVRPAPSHRDQPNPSTSTQAAKTSDQSPHAHKRCFKCGGSGHIASDKICPQFGTPNPPRVGLASNRVLDSYAEEDYPIDETGDSEELVDDNWGGSQYDDGSAEEDHEHGNADLADLIDFDQEVEARVGAMQLHYYSQRIVLPPRRPESDSVIQERADWINSLTPLQARLAALSIHYYVRDADELFGGSSIADVDRLDEYRQEEEGLPEFTVDERLDLRRELVLAHYYPVDRYSSFGMRLATHLEPRVKNGAYFSYFIEPSMCEVNSTPYGSSALSQSPSRPMYWPGAPQALQALFRRISEGLEEAEETRIASTMRKIPLLGRLSLNKKEEIQTMHRISHLRSNLLTATSNAEDDVGNPTSADPGTPSTPPPEYPIAGQIDDSPPSYRPPVRYTFQRGLLSDSGRLIVHPALESSFASSSTAVTRATGTDEYNSEAVPTYYPRVATNENTSDDDLWAGLPDLTEDEHAAAEAPEPVSISSSSSGIESQGSSSPTPDTVDETVDDTAEDTNPTESHTTSEESGGDPETELHLLYARVVEDESIEPRETSEYRWENIPGIWNEPSNPDEEPGAAQLWIRGRNYDFQRGFVHYLNTGVTSSPSSDDIREPQDSDELVLRTLVNIMGTPFSEWETYLTRPQRDSLHSHPTMRRYGKLHATPPRLGPLRRMYGVGLRWRKPRVVLKVYTTAEGILTLSPAFYREPRTMTSSPVKIPSSTTIKHCPGFRAQALSQRIEHVARIRRIDSQPSVSINEQPSRKPKDIACLTAELMIGSSKAYVLFDSGSNTDSLTPEYARAAGCRAFKLSEQVTLQLGCVGSRARINFGTRAEVDFGGIRGHAYFDIVNLDRYDAVIGTPFMAKHGLCLDFGKREIRFPNWPRRIRPVCRRRDVPTRETGNSPPRPDHRTGCMDHGRSVSLVTLDEDVEHPQSLPTLPPHCPYLLMSEVEYLQFNHRSPEHRPVTVVEIDDIDDYPSLPSLPWEYPFVLELESAFMTGVPPWDDAPIVDDFEPLLEEVDELDDDGLRH</sequence>
<organism evidence="2 3">
    <name type="scientific">Favolaschia claudopus</name>
    <dbReference type="NCBI Taxonomy" id="2862362"/>
    <lineage>
        <taxon>Eukaryota</taxon>
        <taxon>Fungi</taxon>
        <taxon>Dikarya</taxon>
        <taxon>Basidiomycota</taxon>
        <taxon>Agaricomycotina</taxon>
        <taxon>Agaricomycetes</taxon>
        <taxon>Agaricomycetidae</taxon>
        <taxon>Agaricales</taxon>
        <taxon>Marasmiineae</taxon>
        <taxon>Mycenaceae</taxon>
        <taxon>Favolaschia</taxon>
    </lineage>
</organism>
<comment type="caution">
    <text evidence="2">The sequence shown here is derived from an EMBL/GenBank/DDBJ whole genome shotgun (WGS) entry which is preliminary data.</text>
</comment>
<evidence type="ECO:0000313" key="2">
    <source>
        <dbReference type="EMBL" id="KAK6984030.1"/>
    </source>
</evidence>
<name>A0AAV9ZI67_9AGAR</name>
<feature type="region of interest" description="Disordered" evidence="1">
    <location>
        <begin position="320"/>
        <end position="352"/>
    </location>
</feature>
<proteinExistence type="predicted"/>
<dbReference type="InterPro" id="IPR021109">
    <property type="entry name" value="Peptidase_aspartic_dom_sf"/>
</dbReference>
<feature type="region of interest" description="Disordered" evidence="1">
    <location>
        <begin position="232"/>
        <end position="276"/>
    </location>
</feature>
<feature type="region of interest" description="Disordered" evidence="1">
    <location>
        <begin position="683"/>
        <end position="770"/>
    </location>
</feature>
<protein>
    <recommendedName>
        <fullName evidence="4">CCHC-type domain-containing protein</fullName>
    </recommendedName>
</protein>
<reference evidence="2 3" key="1">
    <citation type="journal article" date="2024" name="J Genomics">
        <title>Draft genome sequencing and assembly of Favolaschia claudopus CIRM-BRFM 2984 isolated from oak limbs.</title>
        <authorList>
            <person name="Navarro D."/>
            <person name="Drula E."/>
            <person name="Chaduli D."/>
            <person name="Cazenave R."/>
            <person name="Ahrendt S."/>
            <person name="Wang J."/>
            <person name="Lipzen A."/>
            <person name="Daum C."/>
            <person name="Barry K."/>
            <person name="Grigoriev I.V."/>
            <person name="Favel A."/>
            <person name="Rosso M.N."/>
            <person name="Martin F."/>
        </authorList>
    </citation>
    <scope>NUCLEOTIDE SEQUENCE [LARGE SCALE GENOMIC DNA]</scope>
    <source>
        <strain evidence="2 3">CIRM-BRFM 2984</strain>
    </source>
</reference>
<evidence type="ECO:0008006" key="4">
    <source>
        <dbReference type="Google" id="ProtNLM"/>
    </source>
</evidence>
<gene>
    <name evidence="2" type="ORF">R3P38DRAFT_3232840</name>
</gene>
<evidence type="ECO:0000256" key="1">
    <source>
        <dbReference type="SAM" id="MobiDB-lite"/>
    </source>
</evidence>
<dbReference type="CDD" id="cd00303">
    <property type="entry name" value="retropepsin_like"/>
    <property type="match status" value="1"/>
</dbReference>
<accession>A0AAV9ZI67</accession>
<dbReference type="EMBL" id="JAWWNJ010000143">
    <property type="protein sequence ID" value="KAK6984030.1"/>
    <property type="molecule type" value="Genomic_DNA"/>
</dbReference>
<dbReference type="AlphaFoldDB" id="A0AAV9ZI67"/>
<feature type="compositionally biased region" description="Low complexity" evidence="1">
    <location>
        <begin position="714"/>
        <end position="740"/>
    </location>
</feature>
<feature type="region of interest" description="Disordered" evidence="1">
    <location>
        <begin position="1128"/>
        <end position="1148"/>
    </location>
</feature>
<dbReference type="Gene3D" id="2.40.70.10">
    <property type="entry name" value="Acid Proteases"/>
    <property type="match status" value="1"/>
</dbReference>
<feature type="compositionally biased region" description="Polar residues" evidence="1">
    <location>
        <begin position="257"/>
        <end position="272"/>
    </location>
</feature>
<keyword evidence="3" id="KW-1185">Reference proteome</keyword>
<evidence type="ECO:0000313" key="3">
    <source>
        <dbReference type="Proteomes" id="UP001362999"/>
    </source>
</evidence>
<feature type="compositionally biased region" description="Acidic residues" evidence="1">
    <location>
        <begin position="320"/>
        <end position="334"/>
    </location>
</feature>